<evidence type="ECO:0000313" key="9">
    <source>
        <dbReference type="Proteomes" id="UP001153069"/>
    </source>
</evidence>
<dbReference type="PANTHER" id="PTHR19359">
    <property type="entry name" value="CYTOCHROME B5"/>
    <property type="match status" value="1"/>
</dbReference>
<keyword evidence="2" id="KW-0479">Metal-binding</keyword>
<evidence type="ECO:0000256" key="2">
    <source>
        <dbReference type="ARBA" id="ARBA00022723"/>
    </source>
</evidence>
<dbReference type="SMART" id="SM01117">
    <property type="entry name" value="Cyt-b5"/>
    <property type="match status" value="7"/>
</dbReference>
<evidence type="ECO:0000256" key="6">
    <source>
        <dbReference type="SAM" id="SignalP"/>
    </source>
</evidence>
<feature type="domain" description="Cytochrome b5 heme-binding" evidence="7">
    <location>
        <begin position="217"/>
        <end position="283"/>
    </location>
</feature>
<keyword evidence="6" id="KW-0732">Signal</keyword>
<dbReference type="PROSITE" id="PS50255">
    <property type="entry name" value="CYTOCHROME_B5_2"/>
    <property type="match status" value="7"/>
</dbReference>
<dbReference type="SUPFAM" id="SSF55856">
    <property type="entry name" value="Cytochrome b5-like heme/steroid binding domain"/>
    <property type="match status" value="7"/>
</dbReference>
<dbReference type="OrthoDB" id="260519at2759"/>
<feature type="domain" description="Cytochrome b5 heme-binding" evidence="7">
    <location>
        <begin position="757"/>
        <end position="824"/>
    </location>
</feature>
<feature type="signal peptide" evidence="6">
    <location>
        <begin position="1"/>
        <end position="23"/>
    </location>
</feature>
<dbReference type="AlphaFoldDB" id="A0A9N8E3A2"/>
<proteinExistence type="inferred from homology"/>
<reference evidence="8" key="1">
    <citation type="submission" date="2020-06" db="EMBL/GenBank/DDBJ databases">
        <authorList>
            <consortium name="Plant Systems Biology data submission"/>
        </authorList>
    </citation>
    <scope>NUCLEOTIDE SEQUENCE</scope>
    <source>
        <strain evidence="8">D6</strain>
    </source>
</reference>
<dbReference type="InterPro" id="IPR050668">
    <property type="entry name" value="Cytochrome_b5"/>
</dbReference>
<feature type="domain" description="Cytochrome b5 heme-binding" evidence="7">
    <location>
        <begin position="506"/>
        <end position="581"/>
    </location>
</feature>
<comment type="similarity">
    <text evidence="4">Belongs to the cytochrome b5 family.</text>
</comment>
<dbReference type="InterPro" id="IPR036400">
    <property type="entry name" value="Cyt_B5-like_heme/steroid_sf"/>
</dbReference>
<feature type="domain" description="Cytochrome b5 heme-binding" evidence="7">
    <location>
        <begin position="841"/>
        <end position="916"/>
    </location>
</feature>
<feature type="compositionally biased region" description="Low complexity" evidence="5">
    <location>
        <begin position="312"/>
        <end position="384"/>
    </location>
</feature>
<evidence type="ECO:0000313" key="8">
    <source>
        <dbReference type="EMBL" id="CAB9511741.1"/>
    </source>
</evidence>
<gene>
    <name evidence="8" type="ORF">SEMRO_500_G155350.1</name>
</gene>
<feature type="region of interest" description="Disordered" evidence="5">
    <location>
        <begin position="583"/>
        <end position="632"/>
    </location>
</feature>
<feature type="domain" description="Cytochrome b5 heme-binding" evidence="7">
    <location>
        <begin position="633"/>
        <end position="708"/>
    </location>
</feature>
<feature type="region of interest" description="Disordered" evidence="5">
    <location>
        <begin position="711"/>
        <end position="743"/>
    </location>
</feature>
<dbReference type="GO" id="GO:0016020">
    <property type="term" value="C:membrane"/>
    <property type="evidence" value="ECO:0007669"/>
    <property type="project" value="TreeGrafter"/>
</dbReference>
<feature type="chain" id="PRO_5040415233" evidence="6">
    <location>
        <begin position="24"/>
        <end position="941"/>
    </location>
</feature>
<feature type="compositionally biased region" description="Low complexity" evidence="5">
    <location>
        <begin position="109"/>
        <end position="213"/>
    </location>
</feature>
<dbReference type="EMBL" id="CAICTM010000499">
    <property type="protein sequence ID" value="CAB9511741.1"/>
    <property type="molecule type" value="Genomic_DNA"/>
</dbReference>
<dbReference type="GO" id="GO:0020037">
    <property type="term" value="F:heme binding"/>
    <property type="evidence" value="ECO:0007669"/>
    <property type="project" value="TreeGrafter"/>
</dbReference>
<evidence type="ECO:0000256" key="5">
    <source>
        <dbReference type="SAM" id="MobiDB-lite"/>
    </source>
</evidence>
<dbReference type="GO" id="GO:0046872">
    <property type="term" value="F:metal ion binding"/>
    <property type="evidence" value="ECO:0007669"/>
    <property type="project" value="UniProtKB-KW"/>
</dbReference>
<feature type="region of interest" description="Disordered" evidence="5">
    <location>
        <begin position="296"/>
        <end position="384"/>
    </location>
</feature>
<feature type="compositionally biased region" description="Low complexity" evidence="5">
    <location>
        <begin position="718"/>
        <end position="731"/>
    </location>
</feature>
<sequence length="941" mass="99822">MMMKRTLASWLIFVIPAFKQATAVTLEEVALHATNNDCWSAIYDKVYNLTAYAPNHPGNGGSADTVYLLCGIEGTSMYNSFHVNNPQYLDTLAGIEFKGPLTTKAPTMTPSVSPTEGPTESPSASPSSHPSVVPTVDPSDVPTSGPSASPSVGPSTSPSASPSASPSSQPSVVPTVDPSDVPTSGPSASPSVGPSSTPSGTPSPTSSSSPTASPTIMTYYTMADVRQHSTESSCWSSIYGKVYDLSLYAPTHPGNGGGRETVYLLCGIEGTSMYESFHRTHPEWLDELPGIEFKGLSVDRRPTDPPTPSPTNTPSISPSDMPSLTPSVTPSKVPSVSPTESSDSPTTVPSSSPSSTPSGSPSSGPTASPTTLQPTISASPTSSPTEVTYVTLDDVKLHADPSDCWSAIYEKVYDLTGYAPLHPANGGGQDSVFLLCGINGTATYISFHGSNPEYLDIFPGIEFKGLLGVLVPTGTVAASGVVPTDTSFMQTQAATATETQVSKGTTLAVSRTELAKHNTPDDCWVIYHSEVFDVTTYAPTHPSGASVVTADCGGDGTTSFSVFHEIGYLEMIRTHFLGSISDGASSSAGPGLTNRPTQPPVVSTVMYDSGGHSDSDEGYMQQQPQTAPPNTNGALVSVQEMRSHNSVDDCWVAYFGEVFDVTEYAPQHPAGASLVTSNCGHDDTESYSLFHDYSELESIRQYFKGMLTDEPQPEATVEQSGEETGSTASESNPSVPESPGAADIPILENGKVHFMALQQHSTPDDCWVSYFDEVYDMTRYAPLHPPGSETVTNNCGEDGTKDYEIFHERSLLVLVKVDYIGDLDTSTIVLTPDTEPPNREPQALTMDEVAAHNNPGSCYVRYYDDVYDLTYYSHPSPPGQSVIYLGCGVDSTKDFASAHPRTLLEQVEEFRVGWIESSSPRLRAGVTTVVGLVASLWILLA</sequence>
<feature type="domain" description="Cytochrome b5 heme-binding" evidence="7">
    <location>
        <begin position="21"/>
        <end position="102"/>
    </location>
</feature>
<dbReference type="Proteomes" id="UP001153069">
    <property type="component" value="Unassembled WGS sequence"/>
</dbReference>
<evidence type="ECO:0000256" key="1">
    <source>
        <dbReference type="ARBA" id="ARBA00022617"/>
    </source>
</evidence>
<name>A0A9N8E3A2_9STRA</name>
<dbReference type="Pfam" id="PF00173">
    <property type="entry name" value="Cyt-b5"/>
    <property type="match status" value="7"/>
</dbReference>
<evidence type="ECO:0000256" key="4">
    <source>
        <dbReference type="ARBA" id="ARBA00038168"/>
    </source>
</evidence>
<dbReference type="InterPro" id="IPR001199">
    <property type="entry name" value="Cyt_B5-like_heme/steroid-bd"/>
</dbReference>
<accession>A0A9N8E3A2</accession>
<feature type="compositionally biased region" description="Low complexity" evidence="5">
    <location>
        <begin position="621"/>
        <end position="632"/>
    </location>
</feature>
<keyword evidence="1" id="KW-0349">Heme</keyword>
<evidence type="ECO:0000256" key="3">
    <source>
        <dbReference type="ARBA" id="ARBA00023004"/>
    </source>
</evidence>
<dbReference type="Gene3D" id="3.10.120.10">
    <property type="entry name" value="Cytochrome b5-like heme/steroid binding domain"/>
    <property type="match status" value="7"/>
</dbReference>
<comment type="caution">
    <text evidence="8">The sequence shown here is derived from an EMBL/GenBank/DDBJ whole genome shotgun (WGS) entry which is preliminary data.</text>
</comment>
<keyword evidence="3" id="KW-0408">Iron</keyword>
<evidence type="ECO:0000259" key="7">
    <source>
        <dbReference type="PROSITE" id="PS50255"/>
    </source>
</evidence>
<protein>
    <submittedName>
        <fullName evidence="8">Acyl-lipid (9-3)-desaturase</fullName>
    </submittedName>
</protein>
<keyword evidence="9" id="KW-1185">Reference proteome</keyword>
<feature type="region of interest" description="Disordered" evidence="5">
    <location>
        <begin position="104"/>
        <end position="213"/>
    </location>
</feature>
<organism evidence="8 9">
    <name type="scientific">Seminavis robusta</name>
    <dbReference type="NCBI Taxonomy" id="568900"/>
    <lineage>
        <taxon>Eukaryota</taxon>
        <taxon>Sar</taxon>
        <taxon>Stramenopiles</taxon>
        <taxon>Ochrophyta</taxon>
        <taxon>Bacillariophyta</taxon>
        <taxon>Bacillariophyceae</taxon>
        <taxon>Bacillariophycidae</taxon>
        <taxon>Naviculales</taxon>
        <taxon>Naviculaceae</taxon>
        <taxon>Seminavis</taxon>
    </lineage>
</organism>
<feature type="domain" description="Cytochrome b5 heme-binding" evidence="7">
    <location>
        <begin position="387"/>
        <end position="471"/>
    </location>
</feature>